<evidence type="ECO:0000313" key="1">
    <source>
        <dbReference type="EMBL" id="MDF3636384.1"/>
    </source>
</evidence>
<accession>A0AAW6NKL0</accession>
<name>A0AAW6NKL0_ENTCL</name>
<comment type="caution">
    <text evidence="1">The sequence shown here is derived from an EMBL/GenBank/DDBJ whole genome shotgun (WGS) entry which is preliminary data.</text>
</comment>
<reference evidence="1" key="1">
    <citation type="submission" date="2023-03" db="EMBL/GenBank/DDBJ databases">
        <title>A Study on Prevalence and Characterization of Enterobacter cloacae strains in China.</title>
        <authorList>
            <person name="Zheng Z."/>
        </authorList>
    </citation>
    <scope>NUCLEOTIDE SEQUENCE</scope>
    <source>
        <strain evidence="1">EC77</strain>
    </source>
</reference>
<dbReference type="SUPFAM" id="SSF51126">
    <property type="entry name" value="Pectin lyase-like"/>
    <property type="match status" value="1"/>
</dbReference>
<dbReference type="InterPro" id="IPR011050">
    <property type="entry name" value="Pectin_lyase_fold/virulence"/>
</dbReference>
<gene>
    <name evidence="1" type="ORF">P3S46_04000</name>
</gene>
<dbReference type="RefSeq" id="WP_276201210.1">
    <property type="nucleotide sequence ID" value="NZ_JARJGR010000548.1"/>
</dbReference>
<proteinExistence type="predicted"/>
<organism evidence="1 2">
    <name type="scientific">Enterobacter cloacae</name>
    <dbReference type="NCBI Taxonomy" id="550"/>
    <lineage>
        <taxon>Bacteria</taxon>
        <taxon>Pseudomonadati</taxon>
        <taxon>Pseudomonadota</taxon>
        <taxon>Gammaproteobacteria</taxon>
        <taxon>Enterobacterales</taxon>
        <taxon>Enterobacteriaceae</taxon>
        <taxon>Enterobacter</taxon>
        <taxon>Enterobacter cloacae complex</taxon>
    </lineage>
</organism>
<feature type="non-terminal residue" evidence="1">
    <location>
        <position position="225"/>
    </location>
</feature>
<dbReference type="EMBL" id="JARJGR010000548">
    <property type="protein sequence ID" value="MDF3636384.1"/>
    <property type="molecule type" value="Genomic_DNA"/>
</dbReference>
<feature type="non-terminal residue" evidence="1">
    <location>
        <position position="1"/>
    </location>
</feature>
<protein>
    <submittedName>
        <fullName evidence="1">Uncharacterized protein</fullName>
    </submittedName>
</protein>
<evidence type="ECO:0000313" key="2">
    <source>
        <dbReference type="Proteomes" id="UP001215180"/>
    </source>
</evidence>
<dbReference type="AlphaFoldDB" id="A0AAW6NKL0"/>
<dbReference type="Proteomes" id="UP001215180">
    <property type="component" value="Unassembled WGS sequence"/>
</dbReference>
<sequence>RAINTYQSTLFVYADIANRTSTIDISRTEINSSGGNGIRVMGSDTDHVGATRVVISNFIIKNCESHGIRCNFRLGVINTGYIESSNASLAIEYASDLLISDVVSSRCATGILCRYYPLDGTDKLTFSNIKISNPSVQAIYFARNSGNTTNALGEIRFSDIEIDITDTNARAIDFSGKPTGTSGNCDVTFSDISITGAWADTNRAFVEVTDCRHIKFAGVTFLSTQ</sequence>
<dbReference type="InterPro" id="IPR012334">
    <property type="entry name" value="Pectin_lyas_fold"/>
</dbReference>
<dbReference type="Gene3D" id="2.160.20.10">
    <property type="entry name" value="Single-stranded right-handed beta-helix, Pectin lyase-like"/>
    <property type="match status" value="1"/>
</dbReference>
<dbReference type="SMART" id="SM00710">
    <property type="entry name" value="PbH1"/>
    <property type="match status" value="5"/>
</dbReference>
<dbReference type="InterPro" id="IPR006626">
    <property type="entry name" value="PbH1"/>
</dbReference>